<organism evidence="1 2">
    <name type="scientific">Streblomastix strix</name>
    <dbReference type="NCBI Taxonomy" id="222440"/>
    <lineage>
        <taxon>Eukaryota</taxon>
        <taxon>Metamonada</taxon>
        <taxon>Preaxostyla</taxon>
        <taxon>Oxymonadida</taxon>
        <taxon>Streblomastigidae</taxon>
        <taxon>Streblomastix</taxon>
    </lineage>
</organism>
<evidence type="ECO:0000313" key="1">
    <source>
        <dbReference type="EMBL" id="KAA6362573.1"/>
    </source>
</evidence>
<dbReference type="Gene3D" id="1.10.510.10">
    <property type="entry name" value="Transferase(Phosphotransferase) domain 1"/>
    <property type="match status" value="1"/>
</dbReference>
<sequence length="63" mass="7199">DGNLPLKELIRRITEDAPAELPGHYSDNLRKLIKKMLTKDPSRRITSEDILEIPEVADCLTKK</sequence>
<dbReference type="OrthoDB" id="6363454at2759"/>
<dbReference type="SUPFAM" id="SSF56112">
    <property type="entry name" value="Protein kinase-like (PK-like)"/>
    <property type="match status" value="1"/>
</dbReference>
<gene>
    <name evidence="1" type="ORF">EZS28_041901</name>
</gene>
<name>A0A5J4TXC9_9EUKA</name>
<proteinExistence type="predicted"/>
<protein>
    <recommendedName>
        <fullName evidence="3">Protein kinase domain-containing protein</fullName>
    </recommendedName>
</protein>
<evidence type="ECO:0000313" key="2">
    <source>
        <dbReference type="Proteomes" id="UP000324800"/>
    </source>
</evidence>
<comment type="caution">
    <text evidence="1">The sequence shown here is derived from an EMBL/GenBank/DDBJ whole genome shotgun (WGS) entry which is preliminary data.</text>
</comment>
<accession>A0A5J4TXC9</accession>
<reference evidence="1 2" key="1">
    <citation type="submission" date="2019-03" db="EMBL/GenBank/DDBJ databases">
        <title>Single cell metagenomics reveals metabolic interactions within the superorganism composed of flagellate Streblomastix strix and complex community of Bacteroidetes bacteria on its surface.</title>
        <authorList>
            <person name="Treitli S.C."/>
            <person name="Kolisko M."/>
            <person name="Husnik F."/>
            <person name="Keeling P."/>
            <person name="Hampl V."/>
        </authorList>
    </citation>
    <scope>NUCLEOTIDE SEQUENCE [LARGE SCALE GENOMIC DNA]</scope>
    <source>
        <strain evidence="1">ST1C</strain>
    </source>
</reference>
<dbReference type="AlphaFoldDB" id="A0A5J4TXC9"/>
<dbReference type="InterPro" id="IPR011009">
    <property type="entry name" value="Kinase-like_dom_sf"/>
</dbReference>
<evidence type="ECO:0008006" key="3">
    <source>
        <dbReference type="Google" id="ProtNLM"/>
    </source>
</evidence>
<dbReference type="EMBL" id="SNRW01024016">
    <property type="protein sequence ID" value="KAA6362573.1"/>
    <property type="molecule type" value="Genomic_DNA"/>
</dbReference>
<dbReference type="Proteomes" id="UP000324800">
    <property type="component" value="Unassembled WGS sequence"/>
</dbReference>
<feature type="non-terminal residue" evidence="1">
    <location>
        <position position="1"/>
    </location>
</feature>